<evidence type="ECO:0000313" key="4">
    <source>
        <dbReference type="Proteomes" id="UP000220102"/>
    </source>
</evidence>
<dbReference type="InterPro" id="IPR052336">
    <property type="entry name" value="MlaD_Phospholipid_Transporter"/>
</dbReference>
<evidence type="ECO:0000259" key="2">
    <source>
        <dbReference type="Pfam" id="PF02470"/>
    </source>
</evidence>
<keyword evidence="4" id="KW-1185">Reference proteome</keyword>
<accession>A0A2A8CW18</accession>
<evidence type="ECO:0000256" key="1">
    <source>
        <dbReference type="SAM" id="Phobius"/>
    </source>
</evidence>
<dbReference type="AlphaFoldDB" id="A0A2A8CW18"/>
<gene>
    <name evidence="3" type="ORF">CRI94_13805</name>
</gene>
<keyword evidence="1" id="KW-1133">Transmembrane helix</keyword>
<dbReference type="PANTHER" id="PTHR33371:SF4">
    <property type="entry name" value="INTERMEMBRANE PHOSPHOLIPID TRANSPORT SYSTEM BINDING PROTEIN MLAD"/>
    <property type="match status" value="1"/>
</dbReference>
<protein>
    <submittedName>
        <fullName evidence="3">Paraquat-inducible protein B</fullName>
    </submittedName>
</protein>
<proteinExistence type="predicted"/>
<name>A0A2A8CW18_9BACT</name>
<dbReference type="Proteomes" id="UP000220102">
    <property type="component" value="Unassembled WGS sequence"/>
</dbReference>
<keyword evidence="1" id="KW-0812">Transmembrane</keyword>
<dbReference type="EMBL" id="PDEQ01000007">
    <property type="protein sequence ID" value="PEN12588.1"/>
    <property type="molecule type" value="Genomic_DNA"/>
</dbReference>
<keyword evidence="1" id="KW-0472">Membrane</keyword>
<reference evidence="3 4" key="1">
    <citation type="submission" date="2017-10" db="EMBL/GenBank/DDBJ databases">
        <title>Draft genome of Longibacter Salinarum.</title>
        <authorList>
            <person name="Goh K.M."/>
            <person name="Shamsir M.S."/>
            <person name="Lim S.W."/>
        </authorList>
    </citation>
    <scope>NUCLEOTIDE SEQUENCE [LARGE SCALE GENOMIC DNA]</scope>
    <source>
        <strain evidence="3 4">KCTC 52045</strain>
    </source>
</reference>
<dbReference type="PANTHER" id="PTHR33371">
    <property type="entry name" value="INTERMEMBRANE PHOSPHOLIPID TRANSPORT SYSTEM BINDING PROTEIN MLAD-RELATED"/>
    <property type="match status" value="1"/>
</dbReference>
<comment type="caution">
    <text evidence="3">The sequence shown here is derived from an EMBL/GenBank/DDBJ whole genome shotgun (WGS) entry which is preliminary data.</text>
</comment>
<dbReference type="Pfam" id="PF02470">
    <property type="entry name" value="MlaD"/>
    <property type="match status" value="1"/>
</dbReference>
<feature type="transmembrane region" description="Helical" evidence="1">
    <location>
        <begin position="12"/>
        <end position="34"/>
    </location>
</feature>
<dbReference type="InterPro" id="IPR003399">
    <property type="entry name" value="Mce/MlaD"/>
</dbReference>
<dbReference type="OrthoDB" id="9769132at2"/>
<dbReference type="RefSeq" id="WP_098076910.1">
    <property type="nucleotide sequence ID" value="NZ_PDEQ01000007.1"/>
</dbReference>
<sequence>MSRRASPTTIGLFVIGALVIAIVGVGVFASRSMFRTQTTFISYFDESVNGLDVGAPVKFKGVPIGQVAAIEVRLDLDDETFQVPVLYEIDLQPLTNMTGQSVNLANPRVLQRQIDEGLRAQLQMESLLTGKLYIELTFVEDPQRPVLVADDRGYPAIPTVLSPMGRLGEEASGLVSNLRRFDVNTINENLIELLVKANAKIDQLDMTAINDSVLVAVSSVRSLAEAPEIRQALDDVPRIAQRLDSTLADVQSLAHSLEGAVDPTTESLNKTTEEMIVTLEVLQETMSDTRAMLSTDSGLGYQIEDALTNLSEAAEALRVLSVSLERDPSMFIRGKEPPEEEEGTP</sequence>
<feature type="domain" description="Mce/MlaD" evidence="2">
    <location>
        <begin position="39"/>
        <end position="137"/>
    </location>
</feature>
<evidence type="ECO:0000313" key="3">
    <source>
        <dbReference type="EMBL" id="PEN12588.1"/>
    </source>
</evidence>
<organism evidence="3 4">
    <name type="scientific">Longibacter salinarum</name>
    <dbReference type="NCBI Taxonomy" id="1850348"/>
    <lineage>
        <taxon>Bacteria</taxon>
        <taxon>Pseudomonadati</taxon>
        <taxon>Rhodothermota</taxon>
        <taxon>Rhodothermia</taxon>
        <taxon>Rhodothermales</taxon>
        <taxon>Salisaetaceae</taxon>
        <taxon>Longibacter</taxon>
    </lineage>
</organism>